<organism evidence="2">
    <name type="scientific">Rhipicephalus appendiculatus</name>
    <name type="common">Brown ear tick</name>
    <dbReference type="NCBI Taxonomy" id="34631"/>
    <lineage>
        <taxon>Eukaryota</taxon>
        <taxon>Metazoa</taxon>
        <taxon>Ecdysozoa</taxon>
        <taxon>Arthropoda</taxon>
        <taxon>Chelicerata</taxon>
        <taxon>Arachnida</taxon>
        <taxon>Acari</taxon>
        <taxon>Parasitiformes</taxon>
        <taxon>Ixodida</taxon>
        <taxon>Ixodoidea</taxon>
        <taxon>Ixodidae</taxon>
        <taxon>Rhipicephalinae</taxon>
        <taxon>Rhipicephalus</taxon>
        <taxon>Rhipicephalus</taxon>
    </lineage>
</organism>
<sequence length="208" mass="23755">MCGVLTSGAALLFLISAGQWCNAEKGNMPEVSAPEASVSASPQEDVKGGRKHDFESFWENNNATLRLRTSDGLFHQCNWYERDSVNKTGVTLTEWTYIPTTPRWSQSFYGPRYWVFEGSNKMSWSSDEETTIKIMLYDYEHKCCVVEYEDHMYFEGASVEAAILWRQKSNRYAATKSQKCMLWFQGMSSASLPIKLFSGDAWTSTSYK</sequence>
<dbReference type="EMBL" id="GEDV01006902">
    <property type="protein sequence ID" value="JAP81655.1"/>
    <property type="molecule type" value="Transcribed_RNA"/>
</dbReference>
<name>A0A131YSZ7_RHIAP</name>
<dbReference type="AlphaFoldDB" id="A0A131YSZ7"/>
<protein>
    <submittedName>
        <fullName evidence="2">Lipocalin</fullName>
    </submittedName>
</protein>
<evidence type="ECO:0000313" key="2">
    <source>
        <dbReference type="EMBL" id="JAP81655.1"/>
    </source>
</evidence>
<feature type="chain" id="PRO_5007285894" evidence="1">
    <location>
        <begin position="24"/>
        <end position="208"/>
    </location>
</feature>
<reference evidence="2" key="1">
    <citation type="journal article" date="2016" name="Ticks Tick Borne Dis.">
        <title>De novo assembly and annotation of the salivary gland transcriptome of Rhipicephalus appendiculatus male and female ticks during blood feeding.</title>
        <authorList>
            <person name="de Castro M.H."/>
            <person name="de Klerk D."/>
            <person name="Pienaar R."/>
            <person name="Latif A.A."/>
            <person name="Rees D.J."/>
            <person name="Mans B.J."/>
        </authorList>
    </citation>
    <scope>NUCLEOTIDE SEQUENCE</scope>
    <source>
        <tissue evidence="2">Salivary glands</tissue>
    </source>
</reference>
<proteinExistence type="predicted"/>
<accession>A0A131YSZ7</accession>
<feature type="signal peptide" evidence="1">
    <location>
        <begin position="1"/>
        <end position="23"/>
    </location>
</feature>
<keyword evidence="1" id="KW-0732">Signal</keyword>
<evidence type="ECO:0000256" key="1">
    <source>
        <dbReference type="SAM" id="SignalP"/>
    </source>
</evidence>